<evidence type="ECO:0000259" key="12">
    <source>
        <dbReference type="Pfam" id="PF00156"/>
    </source>
</evidence>
<evidence type="ECO:0000256" key="10">
    <source>
        <dbReference type="ARBA" id="ARBA00022726"/>
    </source>
</evidence>
<protein>
    <recommendedName>
        <fullName evidence="6 11">Adenine phosphoribosyltransferase</fullName>
        <shortName evidence="11">APRT</shortName>
        <ecNumber evidence="6 11">2.4.2.7</ecNumber>
    </recommendedName>
</protein>
<evidence type="ECO:0000256" key="7">
    <source>
        <dbReference type="ARBA" id="ARBA00022490"/>
    </source>
</evidence>
<dbReference type="NCBIfam" id="TIGR01090">
    <property type="entry name" value="apt"/>
    <property type="match status" value="1"/>
</dbReference>
<dbReference type="PANTHER" id="PTHR11776:SF7">
    <property type="entry name" value="PHOSPHORIBOSYLTRANSFERASE DOMAIN-CONTAINING PROTEIN"/>
    <property type="match status" value="1"/>
</dbReference>
<dbReference type="GO" id="GO:0003999">
    <property type="term" value="F:adenine phosphoribosyltransferase activity"/>
    <property type="evidence" value="ECO:0007669"/>
    <property type="project" value="UniProtKB-UniRule"/>
</dbReference>
<dbReference type="Pfam" id="PF00156">
    <property type="entry name" value="Pribosyltran"/>
    <property type="match status" value="1"/>
</dbReference>
<evidence type="ECO:0000256" key="3">
    <source>
        <dbReference type="ARBA" id="ARBA00004659"/>
    </source>
</evidence>
<dbReference type="GO" id="GO:0044209">
    <property type="term" value="P:AMP salvage"/>
    <property type="evidence" value="ECO:0007669"/>
    <property type="project" value="UniProtKB-UniRule"/>
</dbReference>
<dbReference type="InterPro" id="IPR029057">
    <property type="entry name" value="PRTase-like"/>
</dbReference>
<dbReference type="SUPFAM" id="SSF53271">
    <property type="entry name" value="PRTase-like"/>
    <property type="match status" value="1"/>
</dbReference>
<keyword evidence="8 11" id="KW-0328">Glycosyltransferase</keyword>
<dbReference type="EMBL" id="QICL01000021">
    <property type="protein sequence ID" value="PXV62215.1"/>
    <property type="molecule type" value="Genomic_DNA"/>
</dbReference>
<reference evidence="13 14" key="1">
    <citation type="submission" date="2018-03" db="EMBL/GenBank/DDBJ databases">
        <title>Genomic Encyclopedia of Archaeal and Bacterial Type Strains, Phase II (KMG-II): from individual species to whole genera.</title>
        <authorList>
            <person name="Goeker M."/>
        </authorList>
    </citation>
    <scope>NUCLEOTIDE SEQUENCE [LARGE SCALE GENOMIC DNA]</scope>
    <source>
        <strain evidence="13 14">DSM 100214</strain>
    </source>
</reference>
<dbReference type="InterPro" id="IPR050120">
    <property type="entry name" value="Adenine_PRTase"/>
</dbReference>
<dbReference type="InterPro" id="IPR005764">
    <property type="entry name" value="Ade_phspho_trans"/>
</dbReference>
<evidence type="ECO:0000256" key="11">
    <source>
        <dbReference type="HAMAP-Rule" id="MF_00004"/>
    </source>
</evidence>
<sequence>MEQFQKYASEHFKTVIYKIMPHKKIENLKASVRNIPDFPIPGIQFKDVTTLFQSPQNLKDLTEVLTDLYKEKGITKVVGIESRGFIMGPILALNMNAGFIPIRKPGKLPADTIEESYEKEYGIDTIQIHKDSLNPEDVVLIHDDLLATGGTMLAAYKLIKRMGVKKIYVNFIIELETLEGRKLFPEDVEVEAIIKYDI</sequence>
<name>A0A2V3PNB6_9BACT</name>
<comment type="pathway">
    <text evidence="3 11">Purine metabolism; AMP biosynthesis via salvage pathway; AMP from adenine: step 1/1.</text>
</comment>
<evidence type="ECO:0000256" key="2">
    <source>
        <dbReference type="ARBA" id="ARBA00004496"/>
    </source>
</evidence>
<dbReference type="PANTHER" id="PTHR11776">
    <property type="entry name" value="ADENINE PHOSPHORIBOSYLTRANSFERASE"/>
    <property type="match status" value="1"/>
</dbReference>
<comment type="similarity">
    <text evidence="4 11">Belongs to the purine/pyrimidine phosphoribosyltransferase family.</text>
</comment>
<dbReference type="HAMAP" id="MF_00004">
    <property type="entry name" value="Aden_phosphoribosyltr"/>
    <property type="match status" value="1"/>
</dbReference>
<dbReference type="GO" id="GO:0006168">
    <property type="term" value="P:adenine salvage"/>
    <property type="evidence" value="ECO:0007669"/>
    <property type="project" value="InterPro"/>
</dbReference>
<comment type="catalytic activity">
    <reaction evidence="1 11">
        <text>AMP + diphosphate = 5-phospho-alpha-D-ribose 1-diphosphate + adenine</text>
        <dbReference type="Rhea" id="RHEA:16609"/>
        <dbReference type="ChEBI" id="CHEBI:16708"/>
        <dbReference type="ChEBI" id="CHEBI:33019"/>
        <dbReference type="ChEBI" id="CHEBI:58017"/>
        <dbReference type="ChEBI" id="CHEBI:456215"/>
        <dbReference type="EC" id="2.4.2.7"/>
    </reaction>
</comment>
<keyword evidence="14" id="KW-1185">Reference proteome</keyword>
<dbReference type="GO" id="GO:0005737">
    <property type="term" value="C:cytoplasm"/>
    <property type="evidence" value="ECO:0007669"/>
    <property type="project" value="UniProtKB-SubCell"/>
</dbReference>
<evidence type="ECO:0000256" key="5">
    <source>
        <dbReference type="ARBA" id="ARBA00011738"/>
    </source>
</evidence>
<dbReference type="NCBIfam" id="NF002634">
    <property type="entry name" value="PRK02304.1-3"/>
    <property type="match status" value="1"/>
</dbReference>
<gene>
    <name evidence="11" type="primary">apt</name>
    <name evidence="13" type="ORF">CLV62_12138</name>
</gene>
<comment type="caution">
    <text evidence="13">The sequence shown here is derived from an EMBL/GenBank/DDBJ whole genome shotgun (WGS) entry which is preliminary data.</text>
</comment>
<dbReference type="GO" id="GO:0006166">
    <property type="term" value="P:purine ribonucleoside salvage"/>
    <property type="evidence" value="ECO:0007669"/>
    <property type="project" value="UniProtKB-UniRule"/>
</dbReference>
<keyword evidence="9 11" id="KW-0808">Transferase</keyword>
<dbReference type="CDD" id="cd06223">
    <property type="entry name" value="PRTases_typeI"/>
    <property type="match status" value="1"/>
</dbReference>
<comment type="subunit">
    <text evidence="5 11">Homodimer.</text>
</comment>
<dbReference type="NCBIfam" id="NF002636">
    <property type="entry name" value="PRK02304.1-5"/>
    <property type="match status" value="1"/>
</dbReference>
<dbReference type="UniPathway" id="UPA00588">
    <property type="reaction ID" value="UER00646"/>
</dbReference>
<evidence type="ECO:0000256" key="8">
    <source>
        <dbReference type="ARBA" id="ARBA00022676"/>
    </source>
</evidence>
<evidence type="ECO:0000313" key="13">
    <source>
        <dbReference type="EMBL" id="PXV62215.1"/>
    </source>
</evidence>
<dbReference type="Proteomes" id="UP000247973">
    <property type="component" value="Unassembled WGS sequence"/>
</dbReference>
<dbReference type="InterPro" id="IPR000836">
    <property type="entry name" value="PRTase_dom"/>
</dbReference>
<accession>A0A2V3PNB6</accession>
<evidence type="ECO:0000256" key="4">
    <source>
        <dbReference type="ARBA" id="ARBA00008391"/>
    </source>
</evidence>
<feature type="domain" description="Phosphoribosyltransferase" evidence="12">
    <location>
        <begin position="48"/>
        <end position="168"/>
    </location>
</feature>
<comment type="subcellular location">
    <subcellularLocation>
        <location evidence="2 11">Cytoplasm</location>
    </subcellularLocation>
</comment>
<organism evidence="13 14">
    <name type="scientific">Dysgonomonas alginatilytica</name>
    <dbReference type="NCBI Taxonomy" id="1605892"/>
    <lineage>
        <taxon>Bacteria</taxon>
        <taxon>Pseudomonadati</taxon>
        <taxon>Bacteroidota</taxon>
        <taxon>Bacteroidia</taxon>
        <taxon>Bacteroidales</taxon>
        <taxon>Dysgonomonadaceae</taxon>
        <taxon>Dysgonomonas</taxon>
    </lineage>
</organism>
<dbReference type="Gene3D" id="3.40.50.2020">
    <property type="match status" value="1"/>
</dbReference>
<evidence type="ECO:0000313" key="14">
    <source>
        <dbReference type="Proteomes" id="UP000247973"/>
    </source>
</evidence>
<evidence type="ECO:0000256" key="6">
    <source>
        <dbReference type="ARBA" id="ARBA00011893"/>
    </source>
</evidence>
<dbReference type="EC" id="2.4.2.7" evidence="6 11"/>
<dbReference type="AlphaFoldDB" id="A0A2V3PNB6"/>
<proteinExistence type="inferred from homology"/>
<evidence type="ECO:0000256" key="9">
    <source>
        <dbReference type="ARBA" id="ARBA00022679"/>
    </source>
</evidence>
<keyword evidence="10 11" id="KW-0660">Purine salvage</keyword>
<comment type="function">
    <text evidence="11">Catalyzes a salvage reaction resulting in the formation of AMP, that is energically less costly than de novo synthesis.</text>
</comment>
<evidence type="ECO:0000256" key="1">
    <source>
        <dbReference type="ARBA" id="ARBA00000868"/>
    </source>
</evidence>
<dbReference type="FunFam" id="3.40.50.2020:FF:000021">
    <property type="entry name" value="Adenine phosphoribosyltransferase"/>
    <property type="match status" value="1"/>
</dbReference>
<keyword evidence="7 11" id="KW-0963">Cytoplasm</keyword>